<proteinExistence type="predicted"/>
<dbReference type="Proteomes" id="UP000189369">
    <property type="component" value="Chromosome"/>
</dbReference>
<gene>
    <name evidence="1" type="ORF">PAEH1_08505</name>
</gene>
<dbReference type="AlphaFoldDB" id="A0A1U9K0M6"/>
<evidence type="ECO:0000313" key="1">
    <source>
        <dbReference type="EMBL" id="AQS51595.1"/>
    </source>
</evidence>
<organism evidence="1 2">
    <name type="scientific">Paenalcaligenes hominis</name>
    <dbReference type="NCBI Taxonomy" id="643674"/>
    <lineage>
        <taxon>Bacteria</taxon>
        <taxon>Pseudomonadati</taxon>
        <taxon>Pseudomonadota</taxon>
        <taxon>Betaproteobacteria</taxon>
        <taxon>Burkholderiales</taxon>
        <taxon>Alcaligenaceae</taxon>
        <taxon>Paenalcaligenes</taxon>
    </lineage>
</organism>
<dbReference type="Pfam" id="PF14345">
    <property type="entry name" value="GDYXXLXY"/>
    <property type="match status" value="1"/>
</dbReference>
<name>A0A1U9K0M6_9BURK</name>
<dbReference type="STRING" id="643674.PAEH1_08505"/>
<evidence type="ECO:0000313" key="2">
    <source>
        <dbReference type="Proteomes" id="UP000189369"/>
    </source>
</evidence>
<protein>
    <submittedName>
        <fullName evidence="1">Uncharacterized protein</fullName>
    </submittedName>
</protein>
<dbReference type="InterPro" id="IPR025833">
    <property type="entry name" value="GDYXXLXY"/>
</dbReference>
<sequence length="134" mass="15189">MALRFALSDQVSEVLMLENEDVTATRVIAYVQPYPQAAAQLVGLENPLNGDVWTWDAAQSTWVRSTSTEHLPEQAVPLRLQYQYGNWLPNGVDAWFFPEGKAEIYEDARFGVFKVNKQADALLYELLDEQAQPI</sequence>
<reference evidence="1 2" key="1">
    <citation type="submission" date="2017-01" db="EMBL/GenBank/DDBJ databases">
        <title>Complete Genome Sequence of Paenalcaligenes hominis, Isolated from a paraplegic Patient with neurogenic bladder.</title>
        <authorList>
            <person name="Mukhopadhyay R."/>
            <person name="Joaquin J."/>
            <person name="Hogue R."/>
            <person name="Kilaru A."/>
            <person name="Jospin G."/>
            <person name="Mars K."/>
            <person name="Eisen J.A."/>
            <person name="Chaturvedi V."/>
        </authorList>
    </citation>
    <scope>NUCLEOTIDE SEQUENCE [LARGE SCALE GENOMIC DNA]</scope>
    <source>
        <strain evidence="1 2">15S00501</strain>
    </source>
</reference>
<dbReference type="KEGG" id="phn:PAEH1_08505"/>
<dbReference type="EMBL" id="CP019697">
    <property type="protein sequence ID" value="AQS51595.1"/>
    <property type="molecule type" value="Genomic_DNA"/>
</dbReference>
<accession>A0A1U9K0M6</accession>